<organism evidence="1 2">
    <name type="scientific">Populus alba x Populus x berolinensis</name>
    <dbReference type="NCBI Taxonomy" id="444605"/>
    <lineage>
        <taxon>Eukaryota</taxon>
        <taxon>Viridiplantae</taxon>
        <taxon>Streptophyta</taxon>
        <taxon>Embryophyta</taxon>
        <taxon>Tracheophyta</taxon>
        <taxon>Spermatophyta</taxon>
        <taxon>Magnoliopsida</taxon>
        <taxon>eudicotyledons</taxon>
        <taxon>Gunneridae</taxon>
        <taxon>Pentapetalae</taxon>
        <taxon>rosids</taxon>
        <taxon>fabids</taxon>
        <taxon>Malpighiales</taxon>
        <taxon>Salicaceae</taxon>
        <taxon>Saliceae</taxon>
        <taxon>Populus</taxon>
    </lineage>
</organism>
<comment type="caution">
    <text evidence="1">The sequence shown here is derived from an EMBL/GenBank/DDBJ whole genome shotgun (WGS) entry which is preliminary data.</text>
</comment>
<name>A0AAD6RJW7_9ROSI</name>
<gene>
    <name evidence="1" type="ORF">NC653_000531</name>
</gene>
<dbReference type="Proteomes" id="UP001164929">
    <property type="component" value="Chromosome 1"/>
</dbReference>
<reference evidence="1 2" key="1">
    <citation type="journal article" date="2023" name="Mol. Ecol. Resour.">
        <title>Chromosome-level genome assembly of a triploid poplar Populus alba 'Berolinensis'.</title>
        <authorList>
            <person name="Chen S."/>
            <person name="Yu Y."/>
            <person name="Wang X."/>
            <person name="Wang S."/>
            <person name="Zhang T."/>
            <person name="Zhou Y."/>
            <person name="He R."/>
            <person name="Meng N."/>
            <person name="Wang Y."/>
            <person name="Liu W."/>
            <person name="Liu Z."/>
            <person name="Liu J."/>
            <person name="Guo Q."/>
            <person name="Huang H."/>
            <person name="Sederoff R.R."/>
            <person name="Wang G."/>
            <person name="Qu G."/>
            <person name="Chen S."/>
        </authorList>
    </citation>
    <scope>NUCLEOTIDE SEQUENCE [LARGE SCALE GENOMIC DNA]</scope>
    <source>
        <strain evidence="1">SC-2020</strain>
    </source>
</reference>
<sequence>MGFSKWIQYKRGDVRFQREKALNGV</sequence>
<dbReference type="EMBL" id="JAQIZT010000001">
    <property type="protein sequence ID" value="KAJ7009851.1"/>
    <property type="molecule type" value="Genomic_DNA"/>
</dbReference>
<evidence type="ECO:0000313" key="2">
    <source>
        <dbReference type="Proteomes" id="UP001164929"/>
    </source>
</evidence>
<evidence type="ECO:0000313" key="1">
    <source>
        <dbReference type="EMBL" id="KAJ7009851.1"/>
    </source>
</evidence>
<protein>
    <submittedName>
        <fullName evidence="1">Uncharacterized protein</fullName>
    </submittedName>
</protein>
<proteinExistence type="predicted"/>
<accession>A0AAD6RJW7</accession>
<keyword evidence="2" id="KW-1185">Reference proteome</keyword>
<dbReference type="AlphaFoldDB" id="A0AAD6RJW7"/>